<dbReference type="Proteomes" id="UP000593562">
    <property type="component" value="Unassembled WGS sequence"/>
</dbReference>
<name>A0A7J7C263_TRIWF</name>
<evidence type="ECO:0000313" key="3">
    <source>
        <dbReference type="Proteomes" id="UP000593562"/>
    </source>
</evidence>
<keyword evidence="3" id="KW-1185">Reference proteome</keyword>
<dbReference type="AlphaFoldDB" id="A0A7J7C263"/>
<dbReference type="EMBL" id="JAAARO010000021">
    <property type="protein sequence ID" value="KAF5728249.1"/>
    <property type="molecule type" value="Genomic_DNA"/>
</dbReference>
<gene>
    <name evidence="2" type="ORF">HS088_TW21G00394</name>
</gene>
<comment type="caution">
    <text evidence="2">The sequence shown here is derived from an EMBL/GenBank/DDBJ whole genome shotgun (WGS) entry which is preliminary data.</text>
</comment>
<evidence type="ECO:0000256" key="1">
    <source>
        <dbReference type="SAM" id="MobiDB-lite"/>
    </source>
</evidence>
<protein>
    <submittedName>
        <fullName evidence="2">Uncharacterized protein</fullName>
    </submittedName>
</protein>
<accession>A0A7J7C263</accession>
<sequence>MARPNPRGIDEPGRRPVQRNSVRSVRVTTRGFVFSSESIVGSLSVEQADTKTAAADHVISATTTTTAATTVVGCTTTE</sequence>
<evidence type="ECO:0000313" key="2">
    <source>
        <dbReference type="EMBL" id="KAF5728249.1"/>
    </source>
</evidence>
<organism evidence="2 3">
    <name type="scientific">Tripterygium wilfordii</name>
    <name type="common">Thunder God vine</name>
    <dbReference type="NCBI Taxonomy" id="458696"/>
    <lineage>
        <taxon>Eukaryota</taxon>
        <taxon>Viridiplantae</taxon>
        <taxon>Streptophyta</taxon>
        <taxon>Embryophyta</taxon>
        <taxon>Tracheophyta</taxon>
        <taxon>Spermatophyta</taxon>
        <taxon>Magnoliopsida</taxon>
        <taxon>eudicotyledons</taxon>
        <taxon>Gunneridae</taxon>
        <taxon>Pentapetalae</taxon>
        <taxon>rosids</taxon>
        <taxon>fabids</taxon>
        <taxon>Celastrales</taxon>
        <taxon>Celastraceae</taxon>
        <taxon>Tripterygium</taxon>
    </lineage>
</organism>
<feature type="region of interest" description="Disordered" evidence="1">
    <location>
        <begin position="1"/>
        <end position="22"/>
    </location>
</feature>
<proteinExistence type="predicted"/>
<dbReference type="InParanoid" id="A0A7J7C263"/>
<reference evidence="2 3" key="1">
    <citation type="journal article" date="2020" name="Nat. Commun.">
        <title>Genome of Tripterygium wilfordii and identification of cytochrome P450 involved in triptolide biosynthesis.</title>
        <authorList>
            <person name="Tu L."/>
            <person name="Su P."/>
            <person name="Zhang Z."/>
            <person name="Gao L."/>
            <person name="Wang J."/>
            <person name="Hu T."/>
            <person name="Zhou J."/>
            <person name="Zhang Y."/>
            <person name="Zhao Y."/>
            <person name="Liu Y."/>
            <person name="Song Y."/>
            <person name="Tong Y."/>
            <person name="Lu Y."/>
            <person name="Yang J."/>
            <person name="Xu C."/>
            <person name="Jia M."/>
            <person name="Peters R.J."/>
            <person name="Huang L."/>
            <person name="Gao W."/>
        </authorList>
    </citation>
    <scope>NUCLEOTIDE SEQUENCE [LARGE SCALE GENOMIC DNA]</scope>
    <source>
        <strain evidence="3">cv. XIE 37</strain>
        <tissue evidence="2">Leaf</tissue>
    </source>
</reference>